<accession>A0ABU1RVQ4</accession>
<dbReference type="PROSITE" id="PS01027">
    <property type="entry name" value="GLYCOSYL_HYDROL_F39"/>
    <property type="match status" value="1"/>
</dbReference>
<feature type="signal peptide" evidence="4">
    <location>
        <begin position="1"/>
        <end position="32"/>
    </location>
</feature>
<name>A0ABU1RVQ4_9GAMM</name>
<dbReference type="Pfam" id="PF01229">
    <property type="entry name" value="Glyco_hydro_39"/>
    <property type="match status" value="1"/>
</dbReference>
<dbReference type="SUPFAM" id="SSF51445">
    <property type="entry name" value="(Trans)glycosidases"/>
    <property type="match status" value="1"/>
</dbReference>
<dbReference type="InterPro" id="IPR000514">
    <property type="entry name" value="Glyco_hydro_39"/>
</dbReference>
<comment type="similarity">
    <text evidence="1">Belongs to the glycosyl hydrolase 39 family.</text>
</comment>
<dbReference type="InterPro" id="IPR049166">
    <property type="entry name" value="GH39_cat"/>
</dbReference>
<proteinExistence type="inferred from homology"/>
<dbReference type="Gene3D" id="3.20.20.80">
    <property type="entry name" value="Glycosidases"/>
    <property type="match status" value="1"/>
</dbReference>
<evidence type="ECO:0000256" key="4">
    <source>
        <dbReference type="SAM" id="SignalP"/>
    </source>
</evidence>
<dbReference type="PRINTS" id="PR00745">
    <property type="entry name" value="GLHYDRLASE39"/>
</dbReference>
<dbReference type="EC" id="3.2.1.37" evidence="6"/>
<dbReference type="Proteomes" id="UP001254759">
    <property type="component" value="Unassembled WGS sequence"/>
</dbReference>
<evidence type="ECO:0000256" key="3">
    <source>
        <dbReference type="ARBA" id="ARBA00023295"/>
    </source>
</evidence>
<dbReference type="PANTHER" id="PTHR12631:SF10">
    <property type="entry name" value="BETA-XYLOSIDASE-LIKE PROTEIN-RELATED"/>
    <property type="match status" value="1"/>
</dbReference>
<dbReference type="RefSeq" id="WP_430540625.1">
    <property type="nucleotide sequence ID" value="NZ_JAVDTT010000004.1"/>
</dbReference>
<keyword evidence="7" id="KW-1185">Reference proteome</keyword>
<sequence>MFAFLLNLRRVSLPLMAWAAAAVSVAPGAVSAAEAPPREITIDLARAERPLDRLFDLSIGSDFPGTLIRSDSQAQLKVAVDELGFRYIRFHDIFHDVLGTVRVVDGRTVYDWTKIDQLYDDLLSKGIRPFIELGFTPSAMATSKQTIFYWKGNTSHPKLEPWRDLVDAFVRHLRDRYGVAEVRHWYFEVWNEPNLDGFWERADQQAYFQLYDVTARAIKAIDSTLQVGGPSTAGAAWVPEFLEHAHKNGVPVDFVTTHAYGVDGGFLDEKGEADTKLSPSQDAITGDVRRVREQISASPFPSLPLYFTEWSTSYTPRDAVHDSYISAPYILSKLKATQGLVQGMSYWAYTDLFEEPGPPPTPFHGGFGLLNREGIRKPAFFAYKYLHALRGKEIPSSDAESLLATEGSNASALLWSWEQPQQNVSNRPFYTKLVPASPVSAARLTFKHLTEGTYRLQVKRTGFRANDAYSAYIEMGAPASLSASQLGKLRDLTRDFPETDRRIKVGPAGEHTLEVPMRSNDVVLVTLTSEPDER</sequence>
<feature type="domain" description="Glycosyl hydrolases family 39 N-terminal catalytic" evidence="5">
    <location>
        <begin position="40"/>
        <end position="501"/>
    </location>
</feature>
<gene>
    <name evidence="6" type="ORF">J2W94_002972</name>
</gene>
<reference evidence="6 7" key="1">
    <citation type="submission" date="2023-07" db="EMBL/GenBank/DDBJ databases">
        <title>Sorghum-associated microbial communities from plants grown in Nebraska, USA.</title>
        <authorList>
            <person name="Schachtman D."/>
        </authorList>
    </citation>
    <scope>NUCLEOTIDE SEQUENCE [LARGE SCALE GENOMIC DNA]</scope>
    <source>
        <strain evidence="6 7">BE107</strain>
    </source>
</reference>
<evidence type="ECO:0000259" key="5">
    <source>
        <dbReference type="Pfam" id="PF01229"/>
    </source>
</evidence>
<dbReference type="Gene3D" id="2.60.40.1500">
    <property type="entry name" value="Glycosyl hydrolase domain, family 39"/>
    <property type="match status" value="1"/>
</dbReference>
<keyword evidence="4" id="KW-0732">Signal</keyword>
<dbReference type="PANTHER" id="PTHR12631">
    <property type="entry name" value="ALPHA-L-IDURONIDASE"/>
    <property type="match status" value="1"/>
</dbReference>
<dbReference type="InterPro" id="IPR017853">
    <property type="entry name" value="GH"/>
</dbReference>
<dbReference type="InterPro" id="IPR051923">
    <property type="entry name" value="Glycosyl_Hydrolase_39"/>
</dbReference>
<dbReference type="EMBL" id="JAVDTT010000004">
    <property type="protein sequence ID" value="MDR6842667.1"/>
    <property type="molecule type" value="Genomic_DNA"/>
</dbReference>
<organism evidence="6 7">
    <name type="scientific">Pseudoxanthomonas sacheonensis</name>
    <dbReference type="NCBI Taxonomy" id="443615"/>
    <lineage>
        <taxon>Bacteria</taxon>
        <taxon>Pseudomonadati</taxon>
        <taxon>Pseudomonadota</taxon>
        <taxon>Gammaproteobacteria</taxon>
        <taxon>Lysobacterales</taxon>
        <taxon>Lysobacteraceae</taxon>
        <taxon>Pseudoxanthomonas</taxon>
    </lineage>
</organism>
<evidence type="ECO:0000313" key="7">
    <source>
        <dbReference type="Proteomes" id="UP001254759"/>
    </source>
</evidence>
<evidence type="ECO:0000256" key="1">
    <source>
        <dbReference type="ARBA" id="ARBA00008875"/>
    </source>
</evidence>
<evidence type="ECO:0000256" key="2">
    <source>
        <dbReference type="ARBA" id="ARBA00022801"/>
    </source>
</evidence>
<comment type="caution">
    <text evidence="6">The sequence shown here is derived from an EMBL/GenBank/DDBJ whole genome shotgun (WGS) entry which is preliminary data.</text>
</comment>
<feature type="chain" id="PRO_5045567006" evidence="4">
    <location>
        <begin position="33"/>
        <end position="534"/>
    </location>
</feature>
<protein>
    <submittedName>
        <fullName evidence="6">Xylan 1,4-beta-xylosidase</fullName>
        <ecNumber evidence="6">3.2.1.37</ecNumber>
    </submittedName>
</protein>
<keyword evidence="2 6" id="KW-0378">Hydrolase</keyword>
<dbReference type="SUPFAM" id="SSF51011">
    <property type="entry name" value="Glycosyl hydrolase domain"/>
    <property type="match status" value="1"/>
</dbReference>
<evidence type="ECO:0000313" key="6">
    <source>
        <dbReference type="EMBL" id="MDR6842667.1"/>
    </source>
</evidence>
<dbReference type="InterPro" id="IPR049165">
    <property type="entry name" value="GH39_as"/>
</dbReference>
<keyword evidence="3 6" id="KW-0326">Glycosidase</keyword>
<dbReference type="GO" id="GO:0009044">
    <property type="term" value="F:xylan 1,4-beta-xylosidase activity"/>
    <property type="evidence" value="ECO:0007669"/>
    <property type="project" value="UniProtKB-EC"/>
</dbReference>